<evidence type="ECO:0000256" key="1">
    <source>
        <dbReference type="SAM" id="MobiDB-lite"/>
    </source>
</evidence>
<sequence length="171" mass="18790">ASRPPSHHPWIQGHPFHYWGLGLNGLFGPFRPPTAPTARGPWAAPPRPQDQVGPKPQLGPPEPILATISLDPKMTKNLMDTILAINPVGPNFGHGPPWTNSSAMASGNHQGPPDQLSPSFPSTPGDFFLSFIPSVLKVAGMVHIWYYIPLCTIFDQQSNDDLFRTKFHIFK</sequence>
<name>A0A9Q3IUN0_9BASI</name>
<feature type="compositionally biased region" description="Polar residues" evidence="1">
    <location>
        <begin position="98"/>
        <end position="109"/>
    </location>
</feature>
<reference evidence="2" key="1">
    <citation type="submission" date="2021-03" db="EMBL/GenBank/DDBJ databases">
        <title>Draft genome sequence of rust myrtle Austropuccinia psidii MF-1, a brazilian biotype.</title>
        <authorList>
            <person name="Quecine M.C."/>
            <person name="Pachon D.M.R."/>
            <person name="Bonatelli M.L."/>
            <person name="Correr F.H."/>
            <person name="Franceschini L.M."/>
            <person name="Leite T.F."/>
            <person name="Margarido G.R.A."/>
            <person name="Almeida C.A."/>
            <person name="Ferrarezi J.A."/>
            <person name="Labate C.A."/>
        </authorList>
    </citation>
    <scope>NUCLEOTIDE SEQUENCE</scope>
    <source>
        <strain evidence="2">MF-1</strain>
    </source>
</reference>
<protein>
    <submittedName>
        <fullName evidence="2">Uncharacterized protein</fullName>
    </submittedName>
</protein>
<dbReference type="AlphaFoldDB" id="A0A9Q3IUN0"/>
<comment type="caution">
    <text evidence="2">The sequence shown here is derived from an EMBL/GenBank/DDBJ whole genome shotgun (WGS) entry which is preliminary data.</text>
</comment>
<dbReference type="EMBL" id="AVOT02056063">
    <property type="protein sequence ID" value="MBW0550493.1"/>
    <property type="molecule type" value="Genomic_DNA"/>
</dbReference>
<gene>
    <name evidence="2" type="ORF">O181_090208</name>
</gene>
<evidence type="ECO:0000313" key="3">
    <source>
        <dbReference type="Proteomes" id="UP000765509"/>
    </source>
</evidence>
<proteinExistence type="predicted"/>
<organism evidence="2 3">
    <name type="scientific">Austropuccinia psidii MF-1</name>
    <dbReference type="NCBI Taxonomy" id="1389203"/>
    <lineage>
        <taxon>Eukaryota</taxon>
        <taxon>Fungi</taxon>
        <taxon>Dikarya</taxon>
        <taxon>Basidiomycota</taxon>
        <taxon>Pucciniomycotina</taxon>
        <taxon>Pucciniomycetes</taxon>
        <taxon>Pucciniales</taxon>
        <taxon>Sphaerophragmiaceae</taxon>
        <taxon>Austropuccinia</taxon>
    </lineage>
</organism>
<feature type="non-terminal residue" evidence="2">
    <location>
        <position position="1"/>
    </location>
</feature>
<keyword evidence="3" id="KW-1185">Reference proteome</keyword>
<evidence type="ECO:0000313" key="2">
    <source>
        <dbReference type="EMBL" id="MBW0550493.1"/>
    </source>
</evidence>
<feature type="region of interest" description="Disordered" evidence="1">
    <location>
        <begin position="30"/>
        <end position="62"/>
    </location>
</feature>
<accession>A0A9Q3IUN0</accession>
<feature type="region of interest" description="Disordered" evidence="1">
    <location>
        <begin position="95"/>
        <end position="119"/>
    </location>
</feature>
<dbReference type="Proteomes" id="UP000765509">
    <property type="component" value="Unassembled WGS sequence"/>
</dbReference>